<reference evidence="19 20" key="1">
    <citation type="journal article" date="2014" name="Nature">
        <title>The genomic substrate for adaptive radiation in African cichlid fish.</title>
        <authorList>
            <person name="Brawand D."/>
            <person name="Wagner C.E."/>
            <person name="Li Y.I."/>
            <person name="Malinsky M."/>
            <person name="Keller I."/>
            <person name="Fan S."/>
            <person name="Simakov O."/>
            <person name="Ng A.Y."/>
            <person name="Lim Z.W."/>
            <person name="Bezault E."/>
            <person name="Turner-Maier J."/>
            <person name="Johnson J."/>
            <person name="Alcazar R."/>
            <person name="Noh H.J."/>
            <person name="Russell P."/>
            <person name="Aken B."/>
            <person name="Alfoldi J."/>
            <person name="Amemiya C."/>
            <person name="Azzouzi N."/>
            <person name="Baroiller J.F."/>
            <person name="Barloy-Hubler F."/>
            <person name="Berlin A."/>
            <person name="Bloomquist R."/>
            <person name="Carleton K.L."/>
            <person name="Conte M.A."/>
            <person name="D'Cotta H."/>
            <person name="Eshel O."/>
            <person name="Gaffney L."/>
            <person name="Galibert F."/>
            <person name="Gante H.F."/>
            <person name="Gnerre S."/>
            <person name="Greuter L."/>
            <person name="Guyon R."/>
            <person name="Haddad N.S."/>
            <person name="Haerty W."/>
            <person name="Harris R.M."/>
            <person name="Hofmann H.A."/>
            <person name="Hourlier T."/>
            <person name="Hulata G."/>
            <person name="Jaffe D.B."/>
            <person name="Lara M."/>
            <person name="Lee A.P."/>
            <person name="MacCallum I."/>
            <person name="Mwaiko S."/>
            <person name="Nikaido M."/>
            <person name="Nishihara H."/>
            <person name="Ozouf-Costaz C."/>
            <person name="Penman D.J."/>
            <person name="Przybylski D."/>
            <person name="Rakotomanga M."/>
            <person name="Renn S.C.P."/>
            <person name="Ribeiro F.J."/>
            <person name="Ron M."/>
            <person name="Salzburger W."/>
            <person name="Sanchez-Pulido L."/>
            <person name="Santos M.E."/>
            <person name="Searle S."/>
            <person name="Sharpe T."/>
            <person name="Swofford R."/>
            <person name="Tan F.J."/>
            <person name="Williams L."/>
            <person name="Young S."/>
            <person name="Yin S."/>
            <person name="Okada N."/>
            <person name="Kocher T.D."/>
            <person name="Miska E.A."/>
            <person name="Lander E.S."/>
            <person name="Venkatesh B."/>
            <person name="Fernald R.D."/>
            <person name="Meyer A."/>
            <person name="Ponting C.P."/>
            <person name="Streelman J.T."/>
            <person name="Lindblad-Toh K."/>
            <person name="Seehausen O."/>
            <person name="Di Palma F."/>
        </authorList>
    </citation>
    <scope>NUCLEOTIDE SEQUENCE</scope>
</reference>
<dbReference type="InterPro" id="IPR013137">
    <property type="entry name" value="Znf_TFIIB"/>
</dbReference>
<dbReference type="GeneTree" id="ENSGT00390000010349"/>
<keyword evidence="8" id="KW-0805">Transcription regulation</keyword>
<dbReference type="SUPFAM" id="SSF57783">
    <property type="entry name" value="Zinc beta-ribbon"/>
    <property type="match status" value="1"/>
</dbReference>
<dbReference type="GO" id="GO:0000126">
    <property type="term" value="C:transcription factor TFIIIB complex"/>
    <property type="evidence" value="ECO:0007669"/>
    <property type="project" value="TreeGrafter"/>
</dbReference>
<dbReference type="FunFam" id="1.20.5.650:FF:000001">
    <property type="entry name" value="transcription factor IIIB 90 kDa subunit isoform X2"/>
    <property type="match status" value="1"/>
</dbReference>
<name>A0A3P9AWV2_9CICH</name>
<evidence type="ECO:0000256" key="16">
    <source>
        <dbReference type="SAM" id="Coils"/>
    </source>
</evidence>
<dbReference type="GO" id="GO:0001006">
    <property type="term" value="F:RNA polymerase III type 3 promoter sequence-specific DNA binding"/>
    <property type="evidence" value="ECO:0007669"/>
    <property type="project" value="TreeGrafter"/>
</dbReference>
<evidence type="ECO:0000256" key="10">
    <source>
        <dbReference type="ARBA" id="ARBA00023163"/>
    </source>
</evidence>
<keyword evidence="4" id="KW-0479">Metal-binding</keyword>
<dbReference type="GO" id="GO:0070897">
    <property type="term" value="P:transcription preinitiation complex assembly"/>
    <property type="evidence" value="ECO:0007669"/>
    <property type="project" value="InterPro"/>
</dbReference>
<dbReference type="GO" id="GO:0097550">
    <property type="term" value="C:transcription preinitiation complex"/>
    <property type="evidence" value="ECO:0007669"/>
    <property type="project" value="TreeGrafter"/>
</dbReference>
<dbReference type="FunFam" id="1.10.472.10:FF:000007">
    <property type="entry name" value="Transcription factor IIIB 90 kDa subunit"/>
    <property type="match status" value="1"/>
</dbReference>
<dbReference type="Pfam" id="PF00382">
    <property type="entry name" value="TFIIB"/>
    <property type="match status" value="2"/>
</dbReference>
<dbReference type="InterPro" id="IPR036915">
    <property type="entry name" value="Cyclin-like_sf"/>
</dbReference>
<keyword evidence="3" id="KW-0597">Phosphoprotein</keyword>
<dbReference type="GO" id="GO:0008270">
    <property type="term" value="F:zinc ion binding"/>
    <property type="evidence" value="ECO:0007669"/>
    <property type="project" value="UniProtKB-KW"/>
</dbReference>
<accession>A0A3P9AWV2</accession>
<dbReference type="PROSITE" id="PS51134">
    <property type="entry name" value="ZF_TFIIB"/>
    <property type="match status" value="1"/>
</dbReference>
<evidence type="ECO:0000256" key="8">
    <source>
        <dbReference type="ARBA" id="ARBA00023015"/>
    </source>
</evidence>
<dbReference type="AlphaFoldDB" id="A0A3P9AWV2"/>
<keyword evidence="5" id="KW-0677">Repeat</keyword>
<dbReference type="Pfam" id="PF08271">
    <property type="entry name" value="Zn_Ribbon_TF"/>
    <property type="match status" value="1"/>
</dbReference>
<comment type="subunit">
    <text evidence="13">TFIIIB comprises at least the TATA-binding protein (TBP) and the B-related factor 1 (BRF1/TFIIIB90). Interacts with BDP1. Interacts with MAF1.</text>
</comment>
<dbReference type="Gene3D" id="1.20.5.650">
    <property type="entry name" value="Single helix bin"/>
    <property type="match status" value="1"/>
</dbReference>
<evidence type="ECO:0000256" key="3">
    <source>
        <dbReference type="ARBA" id="ARBA00022553"/>
    </source>
</evidence>
<evidence type="ECO:0000256" key="17">
    <source>
        <dbReference type="SAM" id="MobiDB-lite"/>
    </source>
</evidence>
<feature type="domain" description="TFIIB-type" evidence="18">
    <location>
        <begin position="2"/>
        <end position="33"/>
    </location>
</feature>
<dbReference type="GO" id="GO:0000995">
    <property type="term" value="F:RNA polymerase III general transcription initiation factor activity"/>
    <property type="evidence" value="ECO:0007669"/>
    <property type="project" value="TreeGrafter"/>
</dbReference>
<dbReference type="SUPFAM" id="SSF47954">
    <property type="entry name" value="Cyclin-like"/>
    <property type="match status" value="2"/>
</dbReference>
<evidence type="ECO:0000256" key="13">
    <source>
        <dbReference type="ARBA" id="ARBA00063003"/>
    </source>
</evidence>
<dbReference type="GO" id="GO:0005634">
    <property type="term" value="C:nucleus"/>
    <property type="evidence" value="ECO:0007669"/>
    <property type="project" value="UniProtKB-SubCell"/>
</dbReference>
<evidence type="ECO:0000256" key="2">
    <source>
        <dbReference type="ARBA" id="ARBA00010857"/>
    </source>
</evidence>
<feature type="coiled-coil region" evidence="16">
    <location>
        <begin position="303"/>
        <end position="334"/>
    </location>
</feature>
<dbReference type="Proteomes" id="UP000265160">
    <property type="component" value="LG19"/>
</dbReference>
<keyword evidence="20" id="KW-1185">Reference proteome</keyword>
<comment type="similarity">
    <text evidence="2">Belongs to the TFIIB family.</text>
</comment>
<keyword evidence="16" id="KW-0175">Coiled coil</keyword>
<reference evidence="19" key="2">
    <citation type="submission" date="2025-08" db="UniProtKB">
        <authorList>
            <consortium name="Ensembl"/>
        </authorList>
    </citation>
    <scope>IDENTIFICATION</scope>
</reference>
<feature type="region of interest" description="Disordered" evidence="17">
    <location>
        <begin position="519"/>
        <end position="551"/>
    </location>
</feature>
<keyword evidence="11" id="KW-0539">Nucleus</keyword>
<evidence type="ECO:0000256" key="1">
    <source>
        <dbReference type="ARBA" id="ARBA00004123"/>
    </source>
</evidence>
<dbReference type="PANTHER" id="PTHR11618:SF4">
    <property type="entry name" value="TRANSCRIPTION FACTOR IIIB 90 KDA SUBUNIT"/>
    <property type="match status" value="1"/>
</dbReference>
<dbReference type="InterPro" id="IPR013150">
    <property type="entry name" value="TFIIB_cyclin"/>
</dbReference>
<reference evidence="19" key="3">
    <citation type="submission" date="2025-09" db="UniProtKB">
        <authorList>
            <consortium name="Ensembl"/>
        </authorList>
    </citation>
    <scope>IDENTIFICATION</scope>
</reference>
<evidence type="ECO:0000256" key="11">
    <source>
        <dbReference type="ARBA" id="ARBA00023242"/>
    </source>
</evidence>
<organism evidence="19 20">
    <name type="scientific">Maylandia zebra</name>
    <name type="common">zebra mbuna</name>
    <dbReference type="NCBI Taxonomy" id="106582"/>
    <lineage>
        <taxon>Eukaryota</taxon>
        <taxon>Metazoa</taxon>
        <taxon>Chordata</taxon>
        <taxon>Craniata</taxon>
        <taxon>Vertebrata</taxon>
        <taxon>Euteleostomi</taxon>
        <taxon>Actinopterygii</taxon>
        <taxon>Neopterygii</taxon>
        <taxon>Teleostei</taxon>
        <taxon>Neoteleostei</taxon>
        <taxon>Acanthomorphata</taxon>
        <taxon>Ovalentaria</taxon>
        <taxon>Cichlomorphae</taxon>
        <taxon>Cichliformes</taxon>
        <taxon>Cichlidae</taxon>
        <taxon>African cichlids</taxon>
        <taxon>Pseudocrenilabrinae</taxon>
        <taxon>Haplochromini</taxon>
        <taxon>Maylandia</taxon>
        <taxon>Maylandia zebra complex</taxon>
    </lineage>
</organism>
<evidence type="ECO:0000313" key="19">
    <source>
        <dbReference type="Ensembl" id="ENSMZEP00005002166.1"/>
    </source>
</evidence>
<dbReference type="CDD" id="cd20554">
    <property type="entry name" value="CYCLIN_TFIIIB90_rpt2"/>
    <property type="match status" value="1"/>
</dbReference>
<evidence type="ECO:0000256" key="7">
    <source>
        <dbReference type="ARBA" id="ARBA00022833"/>
    </source>
</evidence>
<dbReference type="InterPro" id="IPR011665">
    <property type="entry name" value="BRF1_TBP-bd_dom"/>
</dbReference>
<evidence type="ECO:0000256" key="12">
    <source>
        <dbReference type="ARBA" id="ARBA00031009"/>
    </source>
</evidence>
<evidence type="ECO:0000256" key="6">
    <source>
        <dbReference type="ARBA" id="ARBA00022771"/>
    </source>
</evidence>
<dbReference type="Ensembl" id="ENSMZET00005002267.1">
    <property type="protein sequence ID" value="ENSMZEP00005002166.1"/>
    <property type="gene ID" value="ENSMZEG00005001620.1"/>
</dbReference>
<protein>
    <recommendedName>
        <fullName evidence="14">Transcription factor IIIB 90 kDa subunit</fullName>
    </recommendedName>
    <alternativeName>
        <fullName evidence="12">B-related factor 1</fullName>
    </alternativeName>
</protein>
<dbReference type="Pfam" id="PF07741">
    <property type="entry name" value="BRF1"/>
    <property type="match status" value="1"/>
</dbReference>
<evidence type="ECO:0000256" key="4">
    <source>
        <dbReference type="ARBA" id="ARBA00022723"/>
    </source>
</evidence>
<evidence type="ECO:0000313" key="20">
    <source>
        <dbReference type="Proteomes" id="UP000265160"/>
    </source>
</evidence>
<sequence>MSSKVCKNCGSSDIDVDHARGDAVCMGCGSVLEDNIIVSEVEFVETGGGGSLAVGQFVSAEDGARHPSFGDGHFSGMGKASRAQTLQRAKQHINIVGNQLQMNQHHMDTALNFYKMALIKHLTRGRKASHVIAACIYMVCRTEGTPHMLLDLSDILQVNVYVLGRTFLVLARELCINAPAIDPCLYIPRFAQMLEFGDKTREVSMTALRLVQRMKRDWMHTGRRPSGLCGAALLVAARLHDFRRTVKEIVNIVKVCESTLRKRLTEFEDTPTSQLTIEEFMKVDLDQECDPPCYTAGLKKKKAQQLEIEIKKKMDDVEGEIQEYQEEIDAELESSRPKLRGVYAAYAKGGERCFTDLPQGRDFIYLFICFCKLPFPVSALWDGAAGVKTCVTANLRVSILVCVSVTDGAADSGELDLSGINDSEIELYLLSDKEVKIKTALWMAENSTYLKEQKEKEAKIAKEKALGIYKERKPRGPNRKHAPIRANTADEAIEKMLEQKRISSKINYDVLKDLNVKPCASPARNAESPKKERPAAKLAGRNRRPAQTQLSLSTPLSTLGKRLVENLVSNSEQKTLKQRFLKPISKLVTKHFHLCSSYDSILPEKKMIHVVPTDHTDSWQ</sequence>
<dbReference type="CDD" id="cd20553">
    <property type="entry name" value="CYCLIN_TFIIIB90_rpt1"/>
    <property type="match status" value="1"/>
</dbReference>
<dbReference type="FunFam" id="2.20.25.10:FF:000012">
    <property type="entry name" value="Putative transcription factor IIIB 90 kDa subunit"/>
    <property type="match status" value="1"/>
</dbReference>
<evidence type="ECO:0000256" key="14">
    <source>
        <dbReference type="ARBA" id="ARBA00072559"/>
    </source>
</evidence>
<keyword evidence="10" id="KW-0804">Transcription</keyword>
<dbReference type="GO" id="GO:0017025">
    <property type="term" value="F:TBP-class protein binding"/>
    <property type="evidence" value="ECO:0007669"/>
    <property type="project" value="InterPro"/>
</dbReference>
<dbReference type="SMART" id="SM00385">
    <property type="entry name" value="CYCLIN"/>
    <property type="match status" value="2"/>
</dbReference>
<evidence type="ECO:0000256" key="5">
    <source>
        <dbReference type="ARBA" id="ARBA00022737"/>
    </source>
</evidence>
<keyword evidence="9" id="KW-0010">Activator</keyword>
<keyword evidence="7" id="KW-0862">Zinc</keyword>
<dbReference type="FunFam" id="1.10.472.10:FF:000002">
    <property type="entry name" value="Transcription factor IIIB 90 kDa subunit"/>
    <property type="match status" value="1"/>
</dbReference>
<dbReference type="PRINTS" id="PR00685">
    <property type="entry name" value="TIFACTORIIB"/>
</dbReference>
<dbReference type="PANTHER" id="PTHR11618">
    <property type="entry name" value="TRANSCRIPTION INITIATION FACTOR IIB-RELATED"/>
    <property type="match status" value="1"/>
</dbReference>
<proteinExistence type="inferred from homology"/>
<dbReference type="InterPro" id="IPR000812">
    <property type="entry name" value="TFIIB"/>
</dbReference>
<evidence type="ECO:0000256" key="9">
    <source>
        <dbReference type="ARBA" id="ARBA00023159"/>
    </source>
</evidence>
<dbReference type="InterPro" id="IPR013763">
    <property type="entry name" value="Cyclin-like_dom"/>
</dbReference>
<keyword evidence="6 15" id="KW-0863">Zinc-finger</keyword>
<dbReference type="Gene3D" id="2.20.25.10">
    <property type="match status" value="1"/>
</dbReference>
<evidence type="ECO:0000256" key="15">
    <source>
        <dbReference type="PROSITE-ProRule" id="PRU00469"/>
    </source>
</evidence>
<dbReference type="Gene3D" id="1.10.472.10">
    <property type="entry name" value="Cyclin-like"/>
    <property type="match status" value="2"/>
</dbReference>
<comment type="subcellular location">
    <subcellularLocation>
        <location evidence="1">Nucleus</location>
    </subcellularLocation>
</comment>
<evidence type="ECO:0000259" key="18">
    <source>
        <dbReference type="PROSITE" id="PS51134"/>
    </source>
</evidence>